<comment type="caution">
    <text evidence="13">The sequence shown here is derived from an EMBL/GenBank/DDBJ whole genome shotgun (WGS) entry which is preliminary data.</text>
</comment>
<dbReference type="OrthoDB" id="115198at2759"/>
<keyword evidence="7 12" id="KW-1133">Transmembrane helix</keyword>
<evidence type="ECO:0000256" key="3">
    <source>
        <dbReference type="ARBA" id="ARBA00022676"/>
    </source>
</evidence>
<proteinExistence type="inferred from homology"/>
<keyword evidence="6" id="KW-0735">Signal-anchor</keyword>
<dbReference type="EMBL" id="LNIX01000003">
    <property type="protein sequence ID" value="OXA58016.1"/>
    <property type="molecule type" value="Genomic_DNA"/>
</dbReference>
<evidence type="ECO:0008006" key="15">
    <source>
        <dbReference type="Google" id="ProtNLM"/>
    </source>
</evidence>
<keyword evidence="9 12" id="KW-0472">Membrane</keyword>
<comment type="subcellular location">
    <subcellularLocation>
        <location evidence="1">Golgi apparatus membrane</location>
        <topology evidence="1">Single-pass type II membrane protein</topology>
    </subcellularLocation>
</comment>
<gene>
    <name evidence="13" type="ORF">Fcan01_07331</name>
</gene>
<reference evidence="13 14" key="1">
    <citation type="submission" date="2015-12" db="EMBL/GenBank/DDBJ databases">
        <title>The genome of Folsomia candida.</title>
        <authorList>
            <person name="Faddeeva A."/>
            <person name="Derks M.F."/>
            <person name="Anvar Y."/>
            <person name="Smit S."/>
            <person name="Van Straalen N."/>
            <person name="Roelofs D."/>
        </authorList>
    </citation>
    <scope>NUCLEOTIDE SEQUENCE [LARGE SCALE GENOMIC DNA]</scope>
    <source>
        <strain evidence="13 14">VU population</strain>
        <tissue evidence="13">Whole body</tissue>
    </source>
</reference>
<dbReference type="InterPro" id="IPR002659">
    <property type="entry name" value="Glyco_trans_31"/>
</dbReference>
<dbReference type="GO" id="GO:0006493">
    <property type="term" value="P:protein O-linked glycosylation"/>
    <property type="evidence" value="ECO:0007669"/>
    <property type="project" value="TreeGrafter"/>
</dbReference>
<dbReference type="Pfam" id="PF01762">
    <property type="entry name" value="Galactosyl_T"/>
    <property type="match status" value="1"/>
</dbReference>
<keyword evidence="8" id="KW-0333">Golgi apparatus</keyword>
<dbReference type="GO" id="GO:0016758">
    <property type="term" value="F:hexosyltransferase activity"/>
    <property type="evidence" value="ECO:0007669"/>
    <property type="project" value="InterPro"/>
</dbReference>
<protein>
    <recommendedName>
        <fullName evidence="15">Hexosyltransferase</fullName>
    </recommendedName>
</protein>
<dbReference type="AlphaFoldDB" id="A0A226EN69"/>
<dbReference type="OMA" id="CKSTPEN"/>
<dbReference type="GO" id="GO:0000139">
    <property type="term" value="C:Golgi membrane"/>
    <property type="evidence" value="ECO:0007669"/>
    <property type="project" value="UniProtKB-SubCell"/>
</dbReference>
<evidence type="ECO:0000256" key="4">
    <source>
        <dbReference type="ARBA" id="ARBA00022679"/>
    </source>
</evidence>
<accession>A0A226EN69</accession>
<dbReference type="Gene3D" id="3.90.550.50">
    <property type="match status" value="1"/>
</dbReference>
<dbReference type="PANTHER" id="PTHR11214">
    <property type="entry name" value="BETA-1,3-N-ACETYLGLUCOSAMINYLTRANSFERASE"/>
    <property type="match status" value="1"/>
</dbReference>
<dbReference type="PROSITE" id="PS51257">
    <property type="entry name" value="PROKAR_LIPOPROTEIN"/>
    <property type="match status" value="1"/>
</dbReference>
<evidence type="ECO:0000256" key="11">
    <source>
        <dbReference type="SAM" id="MobiDB-lite"/>
    </source>
</evidence>
<feature type="compositionally biased region" description="Polar residues" evidence="11">
    <location>
        <begin position="62"/>
        <end position="73"/>
    </location>
</feature>
<evidence type="ECO:0000256" key="10">
    <source>
        <dbReference type="ARBA" id="ARBA00023180"/>
    </source>
</evidence>
<evidence type="ECO:0000256" key="1">
    <source>
        <dbReference type="ARBA" id="ARBA00004323"/>
    </source>
</evidence>
<evidence type="ECO:0000256" key="7">
    <source>
        <dbReference type="ARBA" id="ARBA00022989"/>
    </source>
</evidence>
<evidence type="ECO:0000313" key="14">
    <source>
        <dbReference type="Proteomes" id="UP000198287"/>
    </source>
</evidence>
<evidence type="ECO:0000256" key="8">
    <source>
        <dbReference type="ARBA" id="ARBA00023034"/>
    </source>
</evidence>
<dbReference type="Proteomes" id="UP000198287">
    <property type="component" value="Unassembled WGS sequence"/>
</dbReference>
<dbReference type="FunFam" id="3.90.550.50:FF:000001">
    <property type="entry name" value="Hexosyltransferase"/>
    <property type="match status" value="1"/>
</dbReference>
<organism evidence="13 14">
    <name type="scientific">Folsomia candida</name>
    <name type="common">Springtail</name>
    <dbReference type="NCBI Taxonomy" id="158441"/>
    <lineage>
        <taxon>Eukaryota</taxon>
        <taxon>Metazoa</taxon>
        <taxon>Ecdysozoa</taxon>
        <taxon>Arthropoda</taxon>
        <taxon>Hexapoda</taxon>
        <taxon>Collembola</taxon>
        <taxon>Entomobryomorpha</taxon>
        <taxon>Isotomoidea</taxon>
        <taxon>Isotomidae</taxon>
        <taxon>Proisotominae</taxon>
        <taxon>Folsomia</taxon>
    </lineage>
</organism>
<keyword evidence="4" id="KW-0808">Transferase</keyword>
<sequence length="554" mass="62657">MHGSRGQNRAAASKQTYGQSLLLSVACPDIDTAAPYAYSNESFLPLPSHQPASSHRKPPPTSSRSNSPFSAQPTKPIREFSRSWKEIGGGRGPRPRCVDEESLFSLNFPSSHHGRSHKGSGNRTTSSPTPPGRRKFIYRCFQIFSILIVGISVYALVENIKYLIRTYDGDVDELSQGIGNRFVNINEELQSWVVIKRESDLFSTTSSDNNPKSTTVQSVEMPKSFEKFVLNINSIPFDINNDSVCKSTPENHPHLGGDDAGIYFMIIIHSAPAHFEARQAIRTTWGSLKSLKNVAFKLVFLMGKTSQEDEEAGLVESSILRESQIFGDIVTGSFIDSYKNLTYKHLLGYKWAVSFCPDSAFILKADDDAFIDIFQLFDFISRTYGIKPMPGTLICNVFPEGSKPVRASDTQGKKWTVDLSEYPFSMYPKYCGGLAYLITPDVVKRILDLSDKVKFLWIDDVFVLGILRELAGVEPFYLNLRYSYEPDRYRKWLLNYKENNGSDHSTTTSDINDFHNNLRSSKLPFMITHVERGPKFSEEMNQLWRKTKQAWGRQ</sequence>
<feature type="region of interest" description="Disordered" evidence="11">
    <location>
        <begin position="47"/>
        <end position="75"/>
    </location>
</feature>
<name>A0A226EN69_FOLCA</name>
<keyword evidence="5 12" id="KW-0812">Transmembrane</keyword>
<evidence type="ECO:0000256" key="5">
    <source>
        <dbReference type="ARBA" id="ARBA00022692"/>
    </source>
</evidence>
<keyword evidence="10" id="KW-0325">Glycoprotein</keyword>
<keyword evidence="14" id="KW-1185">Reference proteome</keyword>
<evidence type="ECO:0000256" key="6">
    <source>
        <dbReference type="ARBA" id="ARBA00022968"/>
    </source>
</evidence>
<evidence type="ECO:0000313" key="13">
    <source>
        <dbReference type="EMBL" id="OXA58016.1"/>
    </source>
</evidence>
<evidence type="ECO:0000256" key="9">
    <source>
        <dbReference type="ARBA" id="ARBA00023136"/>
    </source>
</evidence>
<evidence type="ECO:0000256" key="2">
    <source>
        <dbReference type="ARBA" id="ARBA00008661"/>
    </source>
</evidence>
<feature type="region of interest" description="Disordered" evidence="11">
    <location>
        <begin position="109"/>
        <end position="131"/>
    </location>
</feature>
<evidence type="ECO:0000256" key="12">
    <source>
        <dbReference type="SAM" id="Phobius"/>
    </source>
</evidence>
<dbReference type="PANTHER" id="PTHR11214:SF3">
    <property type="entry name" value="BETA-1,3-GALACTOSYLTRANSFERASE 6"/>
    <property type="match status" value="1"/>
</dbReference>
<comment type="similarity">
    <text evidence="2">Belongs to the glycosyltransferase 31 family.</text>
</comment>
<keyword evidence="3" id="KW-0328">Glycosyltransferase</keyword>
<feature type="transmembrane region" description="Helical" evidence="12">
    <location>
        <begin position="136"/>
        <end position="157"/>
    </location>
</feature>